<evidence type="ECO:0000313" key="8">
    <source>
        <dbReference type="Proteomes" id="UP001157418"/>
    </source>
</evidence>
<name>A0AAU9M3U4_9ASTR</name>
<evidence type="ECO:0000256" key="2">
    <source>
        <dbReference type="ARBA" id="ARBA00008707"/>
    </source>
</evidence>
<protein>
    <submittedName>
        <fullName evidence="7">Uncharacterized protein</fullName>
    </submittedName>
</protein>
<keyword evidence="3 6" id="KW-0812">Transmembrane</keyword>
<dbReference type="EMBL" id="CAKMRJ010000890">
    <property type="protein sequence ID" value="CAH1420191.1"/>
    <property type="molecule type" value="Genomic_DNA"/>
</dbReference>
<dbReference type="PANTHER" id="PTHR31621:SF6">
    <property type="entry name" value="PROTEIN DMP7"/>
    <property type="match status" value="1"/>
</dbReference>
<keyword evidence="4 6" id="KW-1133">Transmembrane helix</keyword>
<accession>A0AAU9M3U4</accession>
<proteinExistence type="inferred from homology"/>
<dbReference type="AlphaFoldDB" id="A0AAU9M3U4"/>
<sequence length="200" mass="22211">MTMSLDDELNQPMLERKQKKTVTQKAVRKTFKITAHLANLLPTGTVLTFQILAPVFTHEGKCRTQFNQILTLILLFLCGISCFVLRFSDSIRDKNGKVSYGLATLSGLWVIDGLAKIPRENASEYKIRFIDVFHGFLSLVVFVAVAGVDKNVVNCFYPKPSEVMEEILSTLPIGVGVVCSLLFAAFPTTRHGIGFPLSKK</sequence>
<comment type="similarity">
    <text evidence="2">Belongs to the plant DMP1 protein family.</text>
</comment>
<evidence type="ECO:0000256" key="6">
    <source>
        <dbReference type="SAM" id="Phobius"/>
    </source>
</evidence>
<dbReference type="GO" id="GO:0016020">
    <property type="term" value="C:membrane"/>
    <property type="evidence" value="ECO:0007669"/>
    <property type="project" value="UniProtKB-SubCell"/>
</dbReference>
<dbReference type="Proteomes" id="UP001157418">
    <property type="component" value="Unassembled WGS sequence"/>
</dbReference>
<feature type="transmembrane region" description="Helical" evidence="6">
    <location>
        <begin position="129"/>
        <end position="147"/>
    </location>
</feature>
<reference evidence="7 8" key="1">
    <citation type="submission" date="2022-01" db="EMBL/GenBank/DDBJ databases">
        <authorList>
            <person name="Xiong W."/>
            <person name="Schranz E."/>
        </authorList>
    </citation>
    <scope>NUCLEOTIDE SEQUENCE [LARGE SCALE GENOMIC DNA]</scope>
</reference>
<dbReference type="InterPro" id="IPR007770">
    <property type="entry name" value="DMP"/>
</dbReference>
<feature type="transmembrane region" description="Helical" evidence="6">
    <location>
        <begin position="69"/>
        <end position="87"/>
    </location>
</feature>
<keyword evidence="5 6" id="KW-0472">Membrane</keyword>
<evidence type="ECO:0000256" key="3">
    <source>
        <dbReference type="ARBA" id="ARBA00022692"/>
    </source>
</evidence>
<dbReference type="GO" id="GO:0010256">
    <property type="term" value="P:endomembrane system organization"/>
    <property type="evidence" value="ECO:0007669"/>
    <property type="project" value="TreeGrafter"/>
</dbReference>
<keyword evidence="8" id="KW-1185">Reference proteome</keyword>
<feature type="transmembrane region" description="Helical" evidence="6">
    <location>
        <begin position="167"/>
        <end position="186"/>
    </location>
</feature>
<dbReference type="GO" id="GO:0005737">
    <property type="term" value="C:cytoplasm"/>
    <property type="evidence" value="ECO:0007669"/>
    <property type="project" value="UniProtKB-ARBA"/>
</dbReference>
<gene>
    <name evidence="7" type="ORF">LVIROSA_LOCUS7677</name>
</gene>
<comment type="caution">
    <text evidence="7">The sequence shown here is derived from an EMBL/GenBank/DDBJ whole genome shotgun (WGS) entry which is preliminary data.</text>
</comment>
<dbReference type="Pfam" id="PF05078">
    <property type="entry name" value="DUF679"/>
    <property type="match status" value="1"/>
</dbReference>
<feature type="transmembrane region" description="Helical" evidence="6">
    <location>
        <begin position="37"/>
        <end position="57"/>
    </location>
</feature>
<evidence type="ECO:0000313" key="7">
    <source>
        <dbReference type="EMBL" id="CAH1420191.1"/>
    </source>
</evidence>
<organism evidence="7 8">
    <name type="scientific">Lactuca virosa</name>
    <dbReference type="NCBI Taxonomy" id="75947"/>
    <lineage>
        <taxon>Eukaryota</taxon>
        <taxon>Viridiplantae</taxon>
        <taxon>Streptophyta</taxon>
        <taxon>Embryophyta</taxon>
        <taxon>Tracheophyta</taxon>
        <taxon>Spermatophyta</taxon>
        <taxon>Magnoliopsida</taxon>
        <taxon>eudicotyledons</taxon>
        <taxon>Gunneridae</taxon>
        <taxon>Pentapetalae</taxon>
        <taxon>asterids</taxon>
        <taxon>campanulids</taxon>
        <taxon>Asterales</taxon>
        <taxon>Asteraceae</taxon>
        <taxon>Cichorioideae</taxon>
        <taxon>Cichorieae</taxon>
        <taxon>Lactucinae</taxon>
        <taxon>Lactuca</taxon>
    </lineage>
</organism>
<evidence type="ECO:0000256" key="1">
    <source>
        <dbReference type="ARBA" id="ARBA00004141"/>
    </source>
</evidence>
<evidence type="ECO:0000256" key="4">
    <source>
        <dbReference type="ARBA" id="ARBA00022989"/>
    </source>
</evidence>
<comment type="subcellular location">
    <subcellularLocation>
        <location evidence="1">Membrane</location>
        <topology evidence="1">Multi-pass membrane protein</topology>
    </subcellularLocation>
</comment>
<dbReference type="PANTHER" id="PTHR31621">
    <property type="entry name" value="PROTEIN DMP3"/>
    <property type="match status" value="1"/>
</dbReference>
<evidence type="ECO:0000256" key="5">
    <source>
        <dbReference type="ARBA" id="ARBA00023136"/>
    </source>
</evidence>